<proteinExistence type="predicted"/>
<reference evidence="1 2" key="2">
    <citation type="journal article" date="2017" name="Nature">
        <title>The Apostasia genome and the evolution of orchids.</title>
        <authorList>
            <person name="Zhang G.Q."/>
            <person name="Liu K.W."/>
            <person name="Li Z."/>
            <person name="Lohaus R."/>
            <person name="Hsiao Y.Y."/>
            <person name="Niu S.C."/>
            <person name="Wang J.Y."/>
            <person name="Lin Y.C."/>
            <person name="Xu Q."/>
            <person name="Chen L.J."/>
            <person name="Yoshida K."/>
            <person name="Fujiwara S."/>
            <person name="Wang Z.W."/>
            <person name="Zhang Y.Q."/>
            <person name="Mitsuda N."/>
            <person name="Wang M."/>
            <person name="Liu G.H."/>
            <person name="Pecoraro L."/>
            <person name="Huang H.X."/>
            <person name="Xiao X.J."/>
            <person name="Lin M."/>
            <person name="Wu X.Y."/>
            <person name="Wu W.L."/>
            <person name="Chen Y.Y."/>
            <person name="Chang S.B."/>
            <person name="Sakamoto S."/>
            <person name="Ohme-Takagi M."/>
            <person name="Yagi M."/>
            <person name="Zeng S.J."/>
            <person name="Shen C.Y."/>
            <person name="Yeh C.M."/>
            <person name="Luo Y.B."/>
            <person name="Tsai W.C."/>
            <person name="Van de Peer Y."/>
            <person name="Liu Z.J."/>
        </authorList>
    </citation>
    <scope>NUCLEOTIDE SEQUENCE [LARGE SCALE GENOMIC DNA]</scope>
    <source>
        <tissue evidence="1">The whole plant</tissue>
    </source>
</reference>
<evidence type="ECO:0000313" key="1">
    <source>
        <dbReference type="EMBL" id="PKU63126.1"/>
    </source>
</evidence>
<dbReference type="EMBL" id="KZ503525">
    <property type="protein sequence ID" value="PKU63126.1"/>
    <property type="molecule type" value="Genomic_DNA"/>
</dbReference>
<organism evidence="1 2">
    <name type="scientific">Dendrobium catenatum</name>
    <dbReference type="NCBI Taxonomy" id="906689"/>
    <lineage>
        <taxon>Eukaryota</taxon>
        <taxon>Viridiplantae</taxon>
        <taxon>Streptophyta</taxon>
        <taxon>Embryophyta</taxon>
        <taxon>Tracheophyta</taxon>
        <taxon>Spermatophyta</taxon>
        <taxon>Magnoliopsida</taxon>
        <taxon>Liliopsida</taxon>
        <taxon>Asparagales</taxon>
        <taxon>Orchidaceae</taxon>
        <taxon>Epidendroideae</taxon>
        <taxon>Malaxideae</taxon>
        <taxon>Dendrobiinae</taxon>
        <taxon>Dendrobium</taxon>
    </lineage>
</organism>
<dbReference type="Proteomes" id="UP000233837">
    <property type="component" value="Unassembled WGS sequence"/>
</dbReference>
<protein>
    <submittedName>
        <fullName evidence="1">Uncharacterized protein</fullName>
    </submittedName>
</protein>
<sequence>MCKPFEEAYKLVENMATNNFQWYSNNVNHKRVADIYEYDTLFILTAQVAAISKKFNTIGVSLGS</sequence>
<keyword evidence="2" id="KW-1185">Reference proteome</keyword>
<gene>
    <name evidence="1" type="ORF">MA16_Dca025031</name>
</gene>
<name>A0A2I0VI80_9ASPA</name>
<evidence type="ECO:0000313" key="2">
    <source>
        <dbReference type="Proteomes" id="UP000233837"/>
    </source>
</evidence>
<accession>A0A2I0VI80</accession>
<dbReference type="AlphaFoldDB" id="A0A2I0VI80"/>
<reference evidence="1 2" key="1">
    <citation type="journal article" date="2016" name="Sci. Rep.">
        <title>The Dendrobium catenatum Lindl. genome sequence provides insights into polysaccharide synthase, floral development and adaptive evolution.</title>
        <authorList>
            <person name="Zhang G.Q."/>
            <person name="Xu Q."/>
            <person name="Bian C."/>
            <person name="Tsai W.C."/>
            <person name="Yeh C.M."/>
            <person name="Liu K.W."/>
            <person name="Yoshida K."/>
            <person name="Zhang L.S."/>
            <person name="Chang S.B."/>
            <person name="Chen F."/>
            <person name="Shi Y."/>
            <person name="Su Y.Y."/>
            <person name="Zhang Y.Q."/>
            <person name="Chen L.J."/>
            <person name="Yin Y."/>
            <person name="Lin M."/>
            <person name="Huang H."/>
            <person name="Deng H."/>
            <person name="Wang Z.W."/>
            <person name="Zhu S.L."/>
            <person name="Zhao X."/>
            <person name="Deng C."/>
            <person name="Niu S.C."/>
            <person name="Huang J."/>
            <person name="Wang M."/>
            <person name="Liu G.H."/>
            <person name="Yang H.J."/>
            <person name="Xiao X.J."/>
            <person name="Hsiao Y.Y."/>
            <person name="Wu W.L."/>
            <person name="Chen Y.Y."/>
            <person name="Mitsuda N."/>
            <person name="Ohme-Takagi M."/>
            <person name="Luo Y.B."/>
            <person name="Van de Peer Y."/>
            <person name="Liu Z.J."/>
        </authorList>
    </citation>
    <scope>NUCLEOTIDE SEQUENCE [LARGE SCALE GENOMIC DNA]</scope>
    <source>
        <tissue evidence="1">The whole plant</tissue>
    </source>
</reference>